<dbReference type="Proteomes" id="UP000657918">
    <property type="component" value="Unassembled WGS sequence"/>
</dbReference>
<feature type="signal peptide" evidence="1">
    <location>
        <begin position="1"/>
        <end position="23"/>
    </location>
</feature>
<keyword evidence="3" id="KW-1185">Reference proteome</keyword>
<dbReference type="PANTHER" id="PTHR33881">
    <property type="entry name" value="NEUROGENIC LOCUS NOTCH-LIKE PROTEIN"/>
    <property type="match status" value="1"/>
</dbReference>
<reference evidence="2 3" key="1">
    <citation type="submission" date="2020-10" db="EMBL/GenBank/DDBJ databases">
        <title>Plant Genome Project.</title>
        <authorList>
            <person name="Zhang R.-G."/>
        </authorList>
    </citation>
    <scope>NUCLEOTIDE SEQUENCE [LARGE SCALE GENOMIC DNA]</scope>
    <source>
        <strain evidence="2">FAFU-HL-1</strain>
        <tissue evidence="2">Leaf</tissue>
    </source>
</reference>
<dbReference type="AlphaFoldDB" id="A0A835K0J7"/>
<dbReference type="PANTHER" id="PTHR33881:SF10">
    <property type="entry name" value="SLIT HOMOLOG 2 PROTEIN-LIKE"/>
    <property type="match status" value="1"/>
</dbReference>
<evidence type="ECO:0000313" key="3">
    <source>
        <dbReference type="Proteomes" id="UP000657918"/>
    </source>
</evidence>
<accession>A0A835K0J7</accession>
<dbReference type="EMBL" id="JADGMS010000005">
    <property type="protein sequence ID" value="KAF9681707.1"/>
    <property type="molecule type" value="Genomic_DNA"/>
</dbReference>
<evidence type="ECO:0000313" key="2">
    <source>
        <dbReference type="EMBL" id="KAF9681707.1"/>
    </source>
</evidence>
<dbReference type="OrthoDB" id="1914642at2759"/>
<feature type="chain" id="PRO_5032757275" evidence="1">
    <location>
        <begin position="24"/>
        <end position="155"/>
    </location>
</feature>
<proteinExistence type="predicted"/>
<comment type="caution">
    <text evidence="2">The sequence shown here is derived from an EMBL/GenBank/DDBJ whole genome shotgun (WGS) entry which is preliminary data.</text>
</comment>
<organism evidence="2 3">
    <name type="scientific">Salix dunnii</name>
    <dbReference type="NCBI Taxonomy" id="1413687"/>
    <lineage>
        <taxon>Eukaryota</taxon>
        <taxon>Viridiplantae</taxon>
        <taxon>Streptophyta</taxon>
        <taxon>Embryophyta</taxon>
        <taxon>Tracheophyta</taxon>
        <taxon>Spermatophyta</taxon>
        <taxon>Magnoliopsida</taxon>
        <taxon>eudicotyledons</taxon>
        <taxon>Gunneridae</taxon>
        <taxon>Pentapetalae</taxon>
        <taxon>rosids</taxon>
        <taxon>fabids</taxon>
        <taxon>Malpighiales</taxon>
        <taxon>Salicaceae</taxon>
        <taxon>Saliceae</taxon>
        <taxon>Salix</taxon>
    </lineage>
</organism>
<name>A0A835K0J7_9ROSI</name>
<keyword evidence="1" id="KW-0732">Signal</keyword>
<evidence type="ECO:0000256" key="1">
    <source>
        <dbReference type="SAM" id="SignalP"/>
    </source>
</evidence>
<gene>
    <name evidence="2" type="ORF">SADUNF_Sadunf05G0030600</name>
</gene>
<sequence length="155" mass="16875">MAFSKALPFVAILIAVLPVVALADIDGNLTDFYERLCQEVDCGKGTCVGDISYPLSYKCQCQTGWKQTQYDDDVNDEHKFLPCVIPNCTLNYGSCQPAPPPLAIGCTVEMVHAQTTEDIDTCVHAILVSLIFSTYLTTLAIANVQLDLIAPKLSE</sequence>
<protein>
    <submittedName>
        <fullName evidence="2">Uncharacterized protein</fullName>
    </submittedName>
</protein>